<sequence length="58" mass="7005">HIHLWVFPYPIRPFLTMLAIDEEGKPTNVPQVIPETEEEKQQYVQAKARYIERKKKRN</sequence>
<dbReference type="EMBL" id="BARU01044709">
    <property type="protein sequence ID" value="GAH80495.1"/>
    <property type="molecule type" value="Genomic_DNA"/>
</dbReference>
<dbReference type="AlphaFoldDB" id="X1JG66"/>
<organism evidence="1">
    <name type="scientific">marine sediment metagenome</name>
    <dbReference type="NCBI Taxonomy" id="412755"/>
    <lineage>
        <taxon>unclassified sequences</taxon>
        <taxon>metagenomes</taxon>
        <taxon>ecological metagenomes</taxon>
    </lineage>
</organism>
<dbReference type="SUPFAM" id="SSF54637">
    <property type="entry name" value="Thioesterase/thiol ester dehydrase-isomerase"/>
    <property type="match status" value="1"/>
</dbReference>
<feature type="non-terminal residue" evidence="1">
    <location>
        <position position="1"/>
    </location>
</feature>
<dbReference type="Gene3D" id="3.10.129.10">
    <property type="entry name" value="Hotdog Thioesterase"/>
    <property type="match status" value="1"/>
</dbReference>
<gene>
    <name evidence="1" type="ORF">S03H2_68095</name>
</gene>
<accession>X1JG66</accession>
<proteinExistence type="predicted"/>
<name>X1JG66_9ZZZZ</name>
<protein>
    <submittedName>
        <fullName evidence="1">Uncharacterized protein</fullName>
    </submittedName>
</protein>
<dbReference type="InterPro" id="IPR029069">
    <property type="entry name" value="HotDog_dom_sf"/>
</dbReference>
<reference evidence="1" key="1">
    <citation type="journal article" date="2014" name="Front. Microbiol.">
        <title>High frequency of phylogenetically diverse reductive dehalogenase-homologous genes in deep subseafloor sedimentary metagenomes.</title>
        <authorList>
            <person name="Kawai M."/>
            <person name="Futagami T."/>
            <person name="Toyoda A."/>
            <person name="Takaki Y."/>
            <person name="Nishi S."/>
            <person name="Hori S."/>
            <person name="Arai W."/>
            <person name="Tsubouchi T."/>
            <person name="Morono Y."/>
            <person name="Uchiyama I."/>
            <person name="Ito T."/>
            <person name="Fujiyama A."/>
            <person name="Inagaki F."/>
            <person name="Takami H."/>
        </authorList>
    </citation>
    <scope>NUCLEOTIDE SEQUENCE</scope>
    <source>
        <strain evidence="1">Expedition CK06-06</strain>
    </source>
</reference>
<evidence type="ECO:0000313" key="1">
    <source>
        <dbReference type="EMBL" id="GAH80495.1"/>
    </source>
</evidence>
<comment type="caution">
    <text evidence="1">The sequence shown here is derived from an EMBL/GenBank/DDBJ whole genome shotgun (WGS) entry which is preliminary data.</text>
</comment>